<dbReference type="EMBL" id="JARTIK010000004">
    <property type="protein sequence ID" value="MED4678469.1"/>
    <property type="molecule type" value="Genomic_DNA"/>
</dbReference>
<reference evidence="1 2" key="1">
    <citation type="submission" date="2023-03" db="EMBL/GenBank/DDBJ databases">
        <title>Bacillus Genome Sequencing.</title>
        <authorList>
            <person name="Dunlap C."/>
        </authorList>
    </citation>
    <scope>NUCLEOTIDE SEQUENCE [LARGE SCALE GENOMIC DNA]</scope>
    <source>
        <strain evidence="1 2">NRS-319</strain>
    </source>
</reference>
<evidence type="ECO:0000313" key="2">
    <source>
        <dbReference type="Proteomes" id="UP001336122"/>
    </source>
</evidence>
<dbReference type="InterPro" id="IPR010064">
    <property type="entry name" value="HK97-gp10_tail"/>
</dbReference>
<protein>
    <submittedName>
        <fullName evidence="1">HK97 gp10 family phage protein</fullName>
    </submittedName>
</protein>
<sequence length="127" mass="14463">MAANNNGFADALEDINTLLRVNKQVEMDVLEEAAKYFASKLKANIKLSNKNKRTHLNNSLKVVIKNDRVSVEFEDRAWYWYLAEHGHKKANGRGRVKGLHFSQNTFDTEGDKVADILAEKIIDKMEG</sequence>
<accession>A0ABU6PB41</accession>
<name>A0ABU6PB41_9BACI</name>
<gene>
    <name evidence="1" type="ORF">P9485_11425</name>
</gene>
<organism evidence="1 2">
    <name type="scientific">Bacillus nitratireducens</name>
    <dbReference type="NCBI Taxonomy" id="2026193"/>
    <lineage>
        <taxon>Bacteria</taxon>
        <taxon>Bacillati</taxon>
        <taxon>Bacillota</taxon>
        <taxon>Bacilli</taxon>
        <taxon>Bacillales</taxon>
        <taxon>Bacillaceae</taxon>
        <taxon>Bacillus</taxon>
        <taxon>Bacillus cereus group</taxon>
    </lineage>
</organism>
<evidence type="ECO:0000313" key="1">
    <source>
        <dbReference type="EMBL" id="MED4678469.1"/>
    </source>
</evidence>
<keyword evidence="2" id="KW-1185">Reference proteome</keyword>
<dbReference type="RefSeq" id="WP_309443204.1">
    <property type="nucleotide sequence ID" value="NZ_JARTIK010000004.1"/>
</dbReference>
<dbReference type="Proteomes" id="UP001336122">
    <property type="component" value="Unassembled WGS sequence"/>
</dbReference>
<proteinExistence type="predicted"/>
<dbReference type="Pfam" id="PF04883">
    <property type="entry name" value="HK97-gp10_like"/>
    <property type="match status" value="1"/>
</dbReference>
<comment type="caution">
    <text evidence="1">The sequence shown here is derived from an EMBL/GenBank/DDBJ whole genome shotgun (WGS) entry which is preliminary data.</text>
</comment>